<protein>
    <submittedName>
        <fullName evidence="1">Uncharacterized protein</fullName>
    </submittedName>
</protein>
<name>A0A9P5XV24_9AGAR</name>
<proteinExistence type="predicted"/>
<dbReference type="Proteomes" id="UP000807353">
    <property type="component" value="Unassembled WGS sequence"/>
</dbReference>
<reference evidence="1" key="1">
    <citation type="submission" date="2020-11" db="EMBL/GenBank/DDBJ databases">
        <authorList>
            <consortium name="DOE Joint Genome Institute"/>
            <person name="Ahrendt S."/>
            <person name="Riley R."/>
            <person name="Andreopoulos W."/>
            <person name="Labutti K."/>
            <person name="Pangilinan J."/>
            <person name="Ruiz-Duenas F.J."/>
            <person name="Barrasa J.M."/>
            <person name="Sanchez-Garcia M."/>
            <person name="Camarero S."/>
            <person name="Miyauchi S."/>
            <person name="Serrano A."/>
            <person name="Linde D."/>
            <person name="Babiker R."/>
            <person name="Drula E."/>
            <person name="Ayuso-Fernandez I."/>
            <person name="Pacheco R."/>
            <person name="Padilla G."/>
            <person name="Ferreira P."/>
            <person name="Barriuso J."/>
            <person name="Kellner H."/>
            <person name="Castanera R."/>
            <person name="Alfaro M."/>
            <person name="Ramirez L."/>
            <person name="Pisabarro A.G."/>
            <person name="Kuo A."/>
            <person name="Tritt A."/>
            <person name="Lipzen A."/>
            <person name="He G."/>
            <person name="Yan M."/>
            <person name="Ng V."/>
            <person name="Cullen D."/>
            <person name="Martin F."/>
            <person name="Rosso M.-N."/>
            <person name="Henrissat B."/>
            <person name="Hibbett D."/>
            <person name="Martinez A.T."/>
            <person name="Grigoriev I.V."/>
        </authorList>
    </citation>
    <scope>NUCLEOTIDE SEQUENCE</scope>
    <source>
        <strain evidence="1">CBS 247.69</strain>
    </source>
</reference>
<evidence type="ECO:0000313" key="2">
    <source>
        <dbReference type="Proteomes" id="UP000807353"/>
    </source>
</evidence>
<organism evidence="1 2">
    <name type="scientific">Collybia nuda</name>
    <dbReference type="NCBI Taxonomy" id="64659"/>
    <lineage>
        <taxon>Eukaryota</taxon>
        <taxon>Fungi</taxon>
        <taxon>Dikarya</taxon>
        <taxon>Basidiomycota</taxon>
        <taxon>Agaricomycotina</taxon>
        <taxon>Agaricomycetes</taxon>
        <taxon>Agaricomycetidae</taxon>
        <taxon>Agaricales</taxon>
        <taxon>Tricholomatineae</taxon>
        <taxon>Clitocybaceae</taxon>
        <taxon>Collybia</taxon>
    </lineage>
</organism>
<feature type="non-terminal residue" evidence="1">
    <location>
        <position position="64"/>
    </location>
</feature>
<keyword evidence="2" id="KW-1185">Reference proteome</keyword>
<sequence length="64" mass="7361">MTRIYSKDTIARRNYRLMKGLTSAKSRDGLGTVPDDRKDTGLRITEGLSVPTSRMFNRRVERES</sequence>
<gene>
    <name evidence="1" type="ORF">BDZ94DRAFT_1276170</name>
</gene>
<dbReference type="AlphaFoldDB" id="A0A9P5XV24"/>
<evidence type="ECO:0000313" key="1">
    <source>
        <dbReference type="EMBL" id="KAF9456245.1"/>
    </source>
</evidence>
<dbReference type="EMBL" id="MU150443">
    <property type="protein sequence ID" value="KAF9456245.1"/>
    <property type="molecule type" value="Genomic_DNA"/>
</dbReference>
<accession>A0A9P5XV24</accession>
<comment type="caution">
    <text evidence="1">The sequence shown here is derived from an EMBL/GenBank/DDBJ whole genome shotgun (WGS) entry which is preliminary data.</text>
</comment>